<proteinExistence type="predicted"/>
<feature type="region of interest" description="Disordered" evidence="1">
    <location>
        <begin position="1"/>
        <end position="62"/>
    </location>
</feature>
<dbReference type="Gramene" id="TraesCS4A02G080800.1">
    <property type="protein sequence ID" value="TraesCS4A02G080800.1"/>
    <property type="gene ID" value="TraesCS4A02G080800"/>
</dbReference>
<gene>
    <name evidence="2" type="primary">LOC123085288</name>
</gene>
<evidence type="ECO:0000313" key="3">
    <source>
        <dbReference type="Proteomes" id="UP000019116"/>
    </source>
</evidence>
<name>A0A3B6HPD6_WHEAT</name>
<dbReference type="AlphaFoldDB" id="A0A3B6HPD6"/>
<feature type="compositionally biased region" description="Basic and acidic residues" evidence="1">
    <location>
        <begin position="44"/>
        <end position="58"/>
    </location>
</feature>
<evidence type="ECO:0000313" key="2">
    <source>
        <dbReference type="EnsemblPlants" id="TraesCS4A02G080800.1"/>
    </source>
</evidence>
<reference evidence="2" key="1">
    <citation type="submission" date="2018-08" db="EMBL/GenBank/DDBJ databases">
        <authorList>
            <person name="Rossello M."/>
        </authorList>
    </citation>
    <scope>NUCLEOTIDE SEQUENCE [LARGE SCALE GENOMIC DNA]</scope>
    <source>
        <strain evidence="2">cv. Chinese Spring</strain>
    </source>
</reference>
<keyword evidence="3" id="KW-1185">Reference proteome</keyword>
<dbReference type="OrthoDB" id="698822at2759"/>
<feature type="compositionally biased region" description="Basic and acidic residues" evidence="1">
    <location>
        <begin position="17"/>
        <end position="31"/>
    </location>
</feature>
<dbReference type="Gramene" id="TraesCS4A03G0164300.1">
    <property type="protein sequence ID" value="TraesCS4A03G0164300.1.CDS"/>
    <property type="gene ID" value="TraesCS4A03G0164300"/>
</dbReference>
<organism evidence="2">
    <name type="scientific">Triticum aestivum</name>
    <name type="common">Wheat</name>
    <dbReference type="NCBI Taxonomy" id="4565"/>
    <lineage>
        <taxon>Eukaryota</taxon>
        <taxon>Viridiplantae</taxon>
        <taxon>Streptophyta</taxon>
        <taxon>Embryophyta</taxon>
        <taxon>Tracheophyta</taxon>
        <taxon>Spermatophyta</taxon>
        <taxon>Magnoliopsida</taxon>
        <taxon>Liliopsida</taxon>
        <taxon>Poales</taxon>
        <taxon>Poaceae</taxon>
        <taxon>BOP clade</taxon>
        <taxon>Pooideae</taxon>
        <taxon>Triticodae</taxon>
        <taxon>Triticeae</taxon>
        <taxon>Triticinae</taxon>
        <taxon>Triticum</taxon>
    </lineage>
</organism>
<dbReference type="RefSeq" id="XP_044362843.1">
    <property type="nucleotide sequence ID" value="XM_044506908.1"/>
</dbReference>
<dbReference type="Proteomes" id="UP000019116">
    <property type="component" value="Chromosome 4A"/>
</dbReference>
<evidence type="ECO:0000256" key="1">
    <source>
        <dbReference type="SAM" id="MobiDB-lite"/>
    </source>
</evidence>
<reference evidence="2" key="2">
    <citation type="submission" date="2018-10" db="UniProtKB">
        <authorList>
            <consortium name="EnsemblPlants"/>
        </authorList>
    </citation>
    <scope>IDENTIFICATION</scope>
</reference>
<dbReference type="EnsemblPlants" id="TraesCS4A02G080800.1">
    <property type="protein sequence ID" value="TraesCS4A02G080800.1"/>
    <property type="gene ID" value="TraesCS4A02G080800"/>
</dbReference>
<dbReference type="GeneID" id="123085288"/>
<accession>A0A3B6HPD6</accession>
<protein>
    <submittedName>
        <fullName evidence="2">Uncharacterized protein</fullName>
    </submittedName>
</protein>
<sequence length="207" mass="23096">MEADVNKSPFVRTSTWGKHDPKSGHKGKNDGYSKNGGDGDENPVDEKEGESMESKESEDNTLLIETMVVEAYNKEKAQASQAMLGVDDTKHNVDEIQVVELEGEDLSKLEKSDYLVQFPASPSKDVGEVIPTPPLLSEEVQRFSLRNLQNMEGRMQERAVAISKKRNFEGMMKQDDTTAMRDGAKMLKENASMMMRICAANREEATC</sequence>